<keyword evidence="2" id="KW-1185">Reference proteome</keyword>
<gene>
    <name evidence="1" type="ORF">CRV2_00013578</name>
</gene>
<organism evidence="1 2">
    <name type="scientific">Clonostachys rosea f. rosea IK726</name>
    <dbReference type="NCBI Taxonomy" id="1349383"/>
    <lineage>
        <taxon>Eukaryota</taxon>
        <taxon>Fungi</taxon>
        <taxon>Dikarya</taxon>
        <taxon>Ascomycota</taxon>
        <taxon>Pezizomycotina</taxon>
        <taxon>Sordariomycetes</taxon>
        <taxon>Hypocreomycetidae</taxon>
        <taxon>Hypocreales</taxon>
        <taxon>Bionectriaceae</taxon>
        <taxon>Clonostachys</taxon>
    </lineage>
</organism>
<protein>
    <submittedName>
        <fullName evidence="1">Uncharacterized protein</fullName>
    </submittedName>
</protein>
<name>A0ACA9U4A2_BIOOC</name>
<comment type="caution">
    <text evidence="1">The sequence shown here is derived from an EMBL/GenBank/DDBJ whole genome shotgun (WGS) entry which is preliminary data.</text>
</comment>
<dbReference type="EMBL" id="CADEHS020000014">
    <property type="protein sequence ID" value="CAG9948039.1"/>
    <property type="molecule type" value="Genomic_DNA"/>
</dbReference>
<sequence length="749" mass="82376">MDDDQPEASQPDNGPDGSLTNPDAHRRAVSIPVAFRLADPAPGEVQSPGADANLLISPSRSAMLVVLAREFPCSHCITSGIACVYAVAKPPKKRTRVLITPQYERKLDAIDTRLERAIHLLENLHTRGTPDVRSPQQSQVLTKTPSSASTPASDAIQPQRAHGRVVEGDSSFAAHSVFVNEFLQTVAETTSLQESSPELCEALGELSCILVQQDATTNEVAYPHARPIQRPSLPGCDMPPIKKAIALIRIAKTQKLVGTGWVYEFLPFQRFTDMCLDVYFNEEYSEENFITVNAGLNSLFWDYSFHVSAEEKEECMAYASMCRDNLETALSNLSLHLPATSGVILALLFGAFYAIDQSKPSLSWTLSAKASELCQTLGYHRLASMQNDKPEDIRYKQFLLWSVYFVEKSLSLRLGRPSTIPDWDITIPRPSMNDTHSEPVSAYFVLWIETARCQGNIYEMLYSPNSLTQSNQARQSRAETLISDLNSLETATCQTNDKWLKVAKQRSGEDLMDFFYTSDSVLRLSLLTLVYRAAPHLPGSATTFSPSCITAARATLEKHEECIKIIHRSQTPYLATHLHWTLLFAPFIPFVVIFCHVIETEAGDDLGRLQAFVTSIQSASSASIPAAKLHRLVHVLYRIAKGHVESRASAAQTSGRQDDSNMHTYLNALGFSSAAACDLTQLQHLDVPPGTLGVPKEAGAHAGEAGAQGMADGLRAVNSMLWMSNGAELENWIENNEAVMGLFEGSGQL</sequence>
<reference evidence="1" key="1">
    <citation type="submission" date="2020-04" db="EMBL/GenBank/DDBJ databases">
        <authorList>
            <person name="Broberg M."/>
        </authorList>
    </citation>
    <scope>NUCLEOTIDE SEQUENCE</scope>
</reference>
<accession>A0ACA9U4A2</accession>
<reference evidence="1" key="2">
    <citation type="submission" date="2021-10" db="EMBL/GenBank/DDBJ databases">
        <authorList>
            <person name="Piombo E."/>
        </authorList>
    </citation>
    <scope>NUCLEOTIDE SEQUENCE</scope>
</reference>
<evidence type="ECO:0000313" key="2">
    <source>
        <dbReference type="Proteomes" id="UP000836387"/>
    </source>
</evidence>
<evidence type="ECO:0000313" key="1">
    <source>
        <dbReference type="EMBL" id="CAG9948039.1"/>
    </source>
</evidence>
<proteinExistence type="predicted"/>
<dbReference type="Proteomes" id="UP000836387">
    <property type="component" value="Unassembled WGS sequence"/>
</dbReference>